<accession>A0A5E4AYT6</accession>
<dbReference type="Proteomes" id="UP000335636">
    <property type="component" value="Unassembled WGS sequence"/>
</dbReference>
<feature type="compositionally biased region" description="Low complexity" evidence="1">
    <location>
        <begin position="110"/>
        <end position="129"/>
    </location>
</feature>
<evidence type="ECO:0000256" key="1">
    <source>
        <dbReference type="SAM" id="MobiDB-lite"/>
    </source>
</evidence>
<feature type="compositionally biased region" description="Low complexity" evidence="1">
    <location>
        <begin position="195"/>
        <end position="209"/>
    </location>
</feature>
<comment type="caution">
    <text evidence="2">The sequence shown here is derived from an EMBL/GenBank/DDBJ whole genome shotgun (WGS) entry which is preliminary data.</text>
</comment>
<feature type="compositionally biased region" description="Basic and acidic residues" evidence="1">
    <location>
        <begin position="139"/>
        <end position="148"/>
    </location>
</feature>
<feature type="region of interest" description="Disordered" evidence="1">
    <location>
        <begin position="1"/>
        <end position="282"/>
    </location>
</feature>
<organism evidence="2 3">
    <name type="scientific">Marmota monax</name>
    <name type="common">Woodchuck</name>
    <dbReference type="NCBI Taxonomy" id="9995"/>
    <lineage>
        <taxon>Eukaryota</taxon>
        <taxon>Metazoa</taxon>
        <taxon>Chordata</taxon>
        <taxon>Craniata</taxon>
        <taxon>Vertebrata</taxon>
        <taxon>Euteleostomi</taxon>
        <taxon>Mammalia</taxon>
        <taxon>Eutheria</taxon>
        <taxon>Euarchontoglires</taxon>
        <taxon>Glires</taxon>
        <taxon>Rodentia</taxon>
        <taxon>Sciuromorpha</taxon>
        <taxon>Sciuridae</taxon>
        <taxon>Xerinae</taxon>
        <taxon>Marmotini</taxon>
        <taxon>Marmota</taxon>
    </lineage>
</organism>
<name>A0A5E4AYT6_MARMO</name>
<reference evidence="2" key="1">
    <citation type="submission" date="2019-04" db="EMBL/GenBank/DDBJ databases">
        <authorList>
            <person name="Alioto T."/>
            <person name="Alioto T."/>
        </authorList>
    </citation>
    <scope>NUCLEOTIDE SEQUENCE [LARGE SCALE GENOMIC DNA]</scope>
</reference>
<sequence>MLMTAGKLCEGPSSSAPELHQPSSSGPLGDLHSSGPDVPLPRPPDPSLGRPPSATPLPGPDRVRVDRGPVAEGVGPDTRTFTPSEDPRTSRRTTIQGRGRRGGVEDVRVDTGPGRTGVGTRTRSTGGLRDPYPFPPWVRVDRDGKTESREDDGPEGPPSPEEGLVGDGILGQNGLGPPPRSEVHPTSPPPPSPPVSVGGSRVPSTSGSGQPFTESDTQSHRKGHFPLYSDRCTTDSSQLLRSSVGPDRRRRRTGAGVRRSPGPRPTRRRRDLGVSLCRPRLP</sequence>
<protein>
    <submittedName>
        <fullName evidence="2">Uncharacterized protein</fullName>
    </submittedName>
</protein>
<keyword evidence="3" id="KW-1185">Reference proteome</keyword>
<evidence type="ECO:0000313" key="3">
    <source>
        <dbReference type="Proteomes" id="UP000335636"/>
    </source>
</evidence>
<gene>
    <name evidence="2" type="ORF">MONAX_5E040495</name>
</gene>
<evidence type="ECO:0000313" key="2">
    <source>
        <dbReference type="EMBL" id="VTJ61572.1"/>
    </source>
</evidence>
<proteinExistence type="predicted"/>
<dbReference type="EMBL" id="CABDUW010000178">
    <property type="protein sequence ID" value="VTJ61572.1"/>
    <property type="molecule type" value="Genomic_DNA"/>
</dbReference>
<dbReference type="AlphaFoldDB" id="A0A5E4AYT6"/>
<feature type="compositionally biased region" description="Pro residues" evidence="1">
    <location>
        <begin position="176"/>
        <end position="194"/>
    </location>
</feature>
<feature type="compositionally biased region" description="Gly residues" evidence="1">
    <location>
        <begin position="165"/>
        <end position="174"/>
    </location>
</feature>
<feature type="compositionally biased region" description="Polar residues" evidence="1">
    <location>
        <begin position="12"/>
        <end position="26"/>
    </location>
</feature>